<dbReference type="Proteomes" id="UP001220209">
    <property type="component" value="Plasmid unnamed1"/>
</dbReference>
<proteinExistence type="predicted"/>
<geneLocation type="plasmid" evidence="1">
    <name>pBC453</name>
</geneLocation>
<gene>
    <name evidence="1" type="ORF">BCCH1_79230</name>
    <name evidence="2" type="ORF">LXE91_39720</name>
</gene>
<accession>A0A250LLJ1</accession>
<sequence length="171" mass="19080">MSNDQNLVFRVAGQGPTWNVLNGEGDIGHSVILGSTRRGKSALLQAEAYRLGISYEELERRLEPTAEQTEIARMKQEEKDRREAARLDAVRKAYWDNTDKSDPDLSPLISALDGLVAHPTVEQQRILFMMLPADVFGQGVSWGFSDTEVRGRIYEFVTENRDAVAAAVSAR</sequence>
<dbReference type="AlphaFoldDB" id="A0A250LLJ1"/>
<reference evidence="2 3" key="3">
    <citation type="submission" date="2021-12" db="EMBL/GenBank/DDBJ databases">
        <title>Genomic and phenotypic characterization of three Burkholderia contaminans isolates recovered from different sources.</title>
        <authorList>
            <person name="Lopez De Volder A."/>
            <person name="Fan Y."/>
            <person name="Nunvar J."/>
            <person name="Herrera T."/>
            <person name="Timp W."/>
            <person name="Degrossi J."/>
        </authorList>
    </citation>
    <scope>NUCLEOTIDE SEQUENCE [LARGE SCALE GENOMIC DNA]</scope>
    <source>
        <strain evidence="2 3">LMG 23361</strain>
        <plasmid evidence="2 3">unnamed1</plasmid>
    </source>
</reference>
<reference evidence="1" key="1">
    <citation type="journal article" date="2016" name="Biosci. Biotechnol. Biochem.">
        <title>Bioconversion of AHX to AOH by resting cells of Burkholderia contaminans CH-1.</title>
        <authorList>
            <person name="Choi J.H."/>
            <person name="Kikuchi A."/>
            <person name="Pumkaeo P."/>
            <person name="Hirai H."/>
            <person name="Tokuyama S."/>
            <person name="Kawagishi H."/>
        </authorList>
    </citation>
    <scope>NUCLEOTIDE SEQUENCE</scope>
    <source>
        <strain evidence="1">CH-1</strain>
        <plasmid evidence="1">pBC453</plasmid>
    </source>
</reference>
<dbReference type="EMBL" id="CP090643">
    <property type="protein sequence ID" value="WFN23667.1"/>
    <property type="molecule type" value="Genomic_DNA"/>
</dbReference>
<name>A0A250LLJ1_9BURK</name>
<reference evidence="1" key="2">
    <citation type="journal article" date="2017" name="Genome Announc.">
        <title>High-Quality Draft Genome Sequence of Burkholderia contaminans CH-1, a Gram-Negative Bacterium That Metabolizes 2-Azahypoxanthine, a Plant Growth-Regulating Compound.</title>
        <authorList>
            <person name="Choi J.-H."/>
            <person name="Sugiura H."/>
            <person name="Moriuchi R."/>
            <person name="Kawagishi H."/>
            <person name="Dohra H."/>
        </authorList>
    </citation>
    <scope>NUCLEOTIDE SEQUENCE</scope>
    <source>
        <strain evidence="1">CH-1</strain>
        <plasmid evidence="1">pBC453</plasmid>
    </source>
</reference>
<protein>
    <submittedName>
        <fullName evidence="1">Uncharacterized protein</fullName>
    </submittedName>
</protein>
<evidence type="ECO:0000313" key="3">
    <source>
        <dbReference type="Proteomes" id="UP001220209"/>
    </source>
</evidence>
<dbReference type="EMBL" id="AP018360">
    <property type="protein sequence ID" value="BBA45412.1"/>
    <property type="molecule type" value="Genomic_DNA"/>
</dbReference>
<dbReference type="OrthoDB" id="6701019at2"/>
<geneLocation type="plasmid" evidence="2 3">
    <name>unnamed1</name>
</geneLocation>
<dbReference type="RefSeq" id="WP_046543739.1">
    <property type="nucleotide sequence ID" value="NZ_AP018360.1"/>
</dbReference>
<keyword evidence="1" id="KW-0614">Plasmid</keyword>
<evidence type="ECO:0000313" key="2">
    <source>
        <dbReference type="EMBL" id="WFN23667.1"/>
    </source>
</evidence>
<evidence type="ECO:0000313" key="1">
    <source>
        <dbReference type="EMBL" id="BBA45412.1"/>
    </source>
</evidence>
<organism evidence="1">
    <name type="scientific">Burkholderia contaminans</name>
    <dbReference type="NCBI Taxonomy" id="488447"/>
    <lineage>
        <taxon>Bacteria</taxon>
        <taxon>Pseudomonadati</taxon>
        <taxon>Pseudomonadota</taxon>
        <taxon>Betaproteobacteria</taxon>
        <taxon>Burkholderiales</taxon>
        <taxon>Burkholderiaceae</taxon>
        <taxon>Burkholderia</taxon>
        <taxon>Burkholderia cepacia complex</taxon>
    </lineage>
</organism>